<dbReference type="EMBL" id="KX349289">
    <property type="protein sequence ID" value="AOO11064.1"/>
    <property type="molecule type" value="Genomic_DNA"/>
</dbReference>
<name>A0A1D7S935_9CAUD</name>
<dbReference type="EMBL" id="KX349290">
    <property type="protein sequence ID" value="AOO11288.1"/>
    <property type="molecule type" value="Genomic_DNA"/>
</dbReference>
<reference evidence="8 9" key="1">
    <citation type="journal article" date="2016" name="Environ. Microbiol.">
        <title>Genomic diversification of marine cyanophages into stable ecotypes.</title>
        <authorList>
            <person name="Marston M.F."/>
            <person name="Martiny J.B."/>
        </authorList>
    </citation>
    <scope>NUCLEOTIDE SEQUENCE [LARGE SCALE GENOMIC DNA]</scope>
    <source>
        <strain evidence="1">RW_01_0212_WH8101</strain>
        <strain evidence="2">RW_06_0613</strain>
        <strain evidence="3">RW_22_0300</strain>
        <strain evidence="4">RW_25_1112</strain>
    </source>
</reference>
<dbReference type="Proteomes" id="UP000301580">
    <property type="component" value="Segment"/>
</dbReference>
<evidence type="ECO:0000313" key="7">
    <source>
        <dbReference type="EMBL" id="QBQ75803.1"/>
    </source>
</evidence>
<evidence type="ECO:0000313" key="12">
    <source>
        <dbReference type="Proteomes" id="UP000299832"/>
    </source>
</evidence>
<organism evidence="1 10">
    <name type="scientific">Synechococcus phage S-RIM8</name>
    <dbReference type="NCBI Taxonomy" id="756278"/>
    <lineage>
        <taxon>Viruses</taxon>
        <taxon>Duplodnaviria</taxon>
        <taxon>Heunggongvirae</taxon>
        <taxon>Uroviricota</taxon>
        <taxon>Caudoviricetes</taxon>
        <taxon>Pantevenvirales</taxon>
        <taxon>Kyanoviridae</taxon>
        <taxon>Neptunevirus</taxon>
        <taxon>Neptunevirus srim18</taxon>
    </lineage>
</organism>
<evidence type="ECO:0000313" key="1">
    <source>
        <dbReference type="EMBL" id="AOO10181.1"/>
    </source>
</evidence>
<proteinExistence type="predicted"/>
<evidence type="ECO:0000313" key="11">
    <source>
        <dbReference type="Proteomes" id="UP000226351"/>
    </source>
</evidence>
<accession>A0A1D7S935</accession>
<dbReference type="Proteomes" id="UP000299832">
    <property type="component" value="Genome"/>
</dbReference>
<evidence type="ECO:0000313" key="6">
    <source>
        <dbReference type="EMBL" id="QBQ75583.1"/>
    </source>
</evidence>
<dbReference type="EMBL" id="KX349285">
    <property type="protein sequence ID" value="AOO10181.1"/>
    <property type="molecule type" value="Genomic_DNA"/>
</dbReference>
<reference evidence="12 13" key="2">
    <citation type="submission" date="2019-02" db="EMBL/GenBank/DDBJ databases">
        <title>Diversity in Cyanophage Genomes from Southern New England Coastal Waters.</title>
        <authorList>
            <person name="Marston M.F."/>
        </authorList>
    </citation>
    <scope>NUCLEOTIDE SEQUENCE [LARGE SCALE GENOMIC DNA]</scope>
    <source>
        <strain evidence="5">RW_03_0617</strain>
        <strain evidence="6">RW_22_0214</strain>
        <strain evidence="7">RW_62_0316</strain>
    </source>
</reference>
<protein>
    <submittedName>
        <fullName evidence="1">Structural protein</fullName>
    </submittedName>
</protein>
<dbReference type="Proteomes" id="UP000226351">
    <property type="component" value="Segment"/>
</dbReference>
<evidence type="ECO:0000313" key="5">
    <source>
        <dbReference type="EMBL" id="QBQ75361.1"/>
    </source>
</evidence>
<dbReference type="Proteomes" id="UP000224173">
    <property type="component" value="Segment"/>
</dbReference>
<keyword evidence="11" id="KW-1185">Reference proteome</keyword>
<evidence type="ECO:0000313" key="13">
    <source>
        <dbReference type="Proteomes" id="UP000301260"/>
    </source>
</evidence>
<sequence>MGTKKISQLDTISDANLSGEAILPVVVSDPLIPNRKAKVNQLFKGVSQGTKSEPGLCFDLDRNTGLYQNSYDQIGIGFGPGGLYMSRIDNGNNSSSLYITAVDQTSTNTDIVLSPKGTGSVKVTGNFVVSDQTFILEDAQGPRVRFEAGQVGTGTSTRIMTFPAITTGSGTTLVGSDTQQTLTNKTILIDEDNLVIVDGQEEAIFQINWSITSDTRRSYFLPDAGAVTTTNEPTATSSTLLDTKAEQIALNKTLVAPKFAANAEVDTPWVIFNTDSLTDNRTITVPDLSLTLVGLDTTQTLTNKTIEELIISDSADITKRITLSTENQNTQSNRVFEFPLTPRLNTTVDQKNTLVTVLAEQTLSNKTIVQPAITEEVGGFTITLRADNITEDRVIRFPDSDATLLSTENVTAEDVNFGAGIGGQTLTGRTRQQQFFYAGF</sequence>
<dbReference type="Proteomes" id="UP000301260">
    <property type="component" value="Segment"/>
</dbReference>
<dbReference type="Proteomes" id="UP000222384">
    <property type="component" value="Genome"/>
</dbReference>
<evidence type="ECO:0000313" key="3">
    <source>
        <dbReference type="EMBL" id="AOO11064.1"/>
    </source>
</evidence>
<dbReference type="EMBL" id="MK493324">
    <property type="protein sequence ID" value="QBQ75583.1"/>
    <property type="molecule type" value="Genomic_DNA"/>
</dbReference>
<dbReference type="EMBL" id="KX349287">
    <property type="protein sequence ID" value="AOO10621.1"/>
    <property type="molecule type" value="Genomic_DNA"/>
</dbReference>
<gene>
    <name evidence="1" type="ORF">RW01021201_033</name>
    <name evidence="5" type="ORF">RW030617_033</name>
    <name evidence="2" type="ORF">RW060613_033</name>
    <name evidence="6" type="ORF">RW220214_033</name>
    <name evidence="3" type="ORF">RW220300_033</name>
    <name evidence="4" type="ORF">RW251112_033</name>
    <name evidence="7" type="ORF">RW620316_033</name>
</gene>
<evidence type="ECO:0000313" key="2">
    <source>
        <dbReference type="EMBL" id="AOO10621.1"/>
    </source>
</evidence>
<evidence type="ECO:0000313" key="8">
    <source>
        <dbReference type="Proteomes" id="UP000222384"/>
    </source>
</evidence>
<dbReference type="EMBL" id="MK493325">
    <property type="protein sequence ID" value="QBQ75803.1"/>
    <property type="molecule type" value="Genomic_DNA"/>
</dbReference>
<evidence type="ECO:0000313" key="10">
    <source>
        <dbReference type="Proteomes" id="UP000225361"/>
    </source>
</evidence>
<dbReference type="Proteomes" id="UP000225361">
    <property type="component" value="Segment"/>
</dbReference>
<evidence type="ECO:0000313" key="9">
    <source>
        <dbReference type="Proteomes" id="UP000224173"/>
    </source>
</evidence>
<dbReference type="EMBL" id="MK493323">
    <property type="protein sequence ID" value="QBQ75361.1"/>
    <property type="molecule type" value="Genomic_DNA"/>
</dbReference>
<evidence type="ECO:0000313" key="4">
    <source>
        <dbReference type="EMBL" id="AOO11288.1"/>
    </source>
</evidence>